<comment type="function">
    <text evidence="2">May be involved in the metabolism of insect hormones and in the breakdown of synthetic insecticides.</text>
</comment>
<dbReference type="InterPro" id="IPR036396">
    <property type="entry name" value="Cyt_P450_sf"/>
</dbReference>
<dbReference type="FunFam" id="1.10.630.10:FF:000006">
    <property type="entry name" value="Cytochrome P450 302a1, mitochondrial"/>
    <property type="match status" value="1"/>
</dbReference>
<proteinExistence type="inferred from homology"/>
<dbReference type="RefSeq" id="XP_015515686.1">
    <property type="nucleotide sequence ID" value="XM_015660200.1"/>
</dbReference>
<dbReference type="Proteomes" id="UP000829291">
    <property type="component" value="Chromosome 5"/>
</dbReference>
<dbReference type="InterPro" id="IPR001128">
    <property type="entry name" value="Cyt_P450"/>
</dbReference>
<dbReference type="SUPFAM" id="SSF48264">
    <property type="entry name" value="Cytochrome P450"/>
    <property type="match status" value="1"/>
</dbReference>
<evidence type="ECO:0000256" key="8">
    <source>
        <dbReference type="ARBA" id="ARBA00023002"/>
    </source>
</evidence>
<name>A0A6J0BLX6_NEOLC</name>
<protein>
    <submittedName>
        <fullName evidence="14 15">Probable cytochrome P450 49a1</fullName>
    </submittedName>
</protein>
<dbReference type="PRINTS" id="PR00385">
    <property type="entry name" value="P450"/>
</dbReference>
<evidence type="ECO:0000256" key="5">
    <source>
        <dbReference type="ARBA" id="ARBA00010617"/>
    </source>
</evidence>
<dbReference type="GO" id="GO:0004497">
    <property type="term" value="F:monooxygenase activity"/>
    <property type="evidence" value="ECO:0007669"/>
    <property type="project" value="UniProtKB-KW"/>
</dbReference>
<keyword evidence="10 12" id="KW-0503">Monooxygenase</keyword>
<feature type="binding site" description="axial binding residue" evidence="11">
    <location>
        <position position="476"/>
    </location>
    <ligand>
        <name>heme</name>
        <dbReference type="ChEBI" id="CHEBI:30413"/>
    </ligand>
    <ligandPart>
        <name>Fe</name>
        <dbReference type="ChEBI" id="CHEBI:18248"/>
    </ligandPart>
</feature>
<dbReference type="InterPro" id="IPR050479">
    <property type="entry name" value="CYP11_CYP27_families"/>
</dbReference>
<dbReference type="PANTHER" id="PTHR24279:SF120">
    <property type="entry name" value="CYTOCHROME P450"/>
    <property type="match status" value="1"/>
</dbReference>
<dbReference type="CDD" id="cd11054">
    <property type="entry name" value="CYP24A1-like"/>
    <property type="match status" value="1"/>
</dbReference>
<sequence>MNKILQFVKVGAQGQTRTIVRSLGNACPAATSNENATTPKPISWEDAKPFDEMPGPKPLPLIGNIHRFLPLIGEYYEKDKKDNSVFIRKINEKFGNVVRVAGLPALRQSVFVYDPDEAEKVYRNSGQWPMRDEIKTLNRYRRVIRKEVYDEAYGLLITQGEEWWKFRSVVNKVLMRPEITKLYVDAIDKIAEDFVKRIRLIRNENFEMPENFSNELNRWALESIGVVALDTRFGCLEGDLSEDSEAQRLIQTVLAWFELWYQLEAQPSLHHWVDTKNWKKFISTMDYFNETAMKYVNEAVERIKKHPKSDEEDKSVLERLIAVDKKVACVMALDMLQAGIDTTSQTAAVCLYYLAKNPDKQDILRQELTEYAPDGRITAKNNEKIPYLRACMREAARLSPIAYANQRLLPNDLVIGGYQVPKKTPVVLCHMAMTTNPQVFPEPMKYVPERWLRSSPHFNNAHKFAMMPFGHGSRMCIGKRFAEMEVEALITKIITNFNVSWHHKDMEFTSKIINVPKSPLKFNMTDV</sequence>
<keyword evidence="8 12" id="KW-0560">Oxidoreductase</keyword>
<dbReference type="OrthoDB" id="3945418at2759"/>
<comment type="cofactor">
    <cofactor evidence="1 11">
        <name>heme</name>
        <dbReference type="ChEBI" id="CHEBI:30413"/>
    </cofactor>
</comment>
<dbReference type="GO" id="GO:0020037">
    <property type="term" value="F:heme binding"/>
    <property type="evidence" value="ECO:0007669"/>
    <property type="project" value="InterPro"/>
</dbReference>
<dbReference type="GO" id="GO:0005506">
    <property type="term" value="F:iron ion binding"/>
    <property type="evidence" value="ECO:0007669"/>
    <property type="project" value="InterPro"/>
</dbReference>
<dbReference type="PRINTS" id="PR00465">
    <property type="entry name" value="EP450IV"/>
</dbReference>
<evidence type="ECO:0000256" key="10">
    <source>
        <dbReference type="ARBA" id="ARBA00023033"/>
    </source>
</evidence>
<evidence type="ECO:0000256" key="11">
    <source>
        <dbReference type="PIRSR" id="PIRSR602403-1"/>
    </source>
</evidence>
<organism evidence="13 15">
    <name type="scientific">Neodiprion lecontei</name>
    <name type="common">Redheaded pine sawfly</name>
    <dbReference type="NCBI Taxonomy" id="441921"/>
    <lineage>
        <taxon>Eukaryota</taxon>
        <taxon>Metazoa</taxon>
        <taxon>Ecdysozoa</taxon>
        <taxon>Arthropoda</taxon>
        <taxon>Hexapoda</taxon>
        <taxon>Insecta</taxon>
        <taxon>Pterygota</taxon>
        <taxon>Neoptera</taxon>
        <taxon>Endopterygota</taxon>
        <taxon>Hymenoptera</taxon>
        <taxon>Tenthredinoidea</taxon>
        <taxon>Diprionidae</taxon>
        <taxon>Diprioninae</taxon>
        <taxon>Neodiprion</taxon>
    </lineage>
</organism>
<dbReference type="GeneID" id="107221271"/>
<evidence type="ECO:0000313" key="15">
    <source>
        <dbReference type="RefSeq" id="XP_015515686.1"/>
    </source>
</evidence>
<comment type="subcellular location">
    <subcellularLocation>
        <location evidence="4">Endoplasmic reticulum membrane</location>
        <topology evidence="4">Peripheral membrane protein</topology>
    </subcellularLocation>
    <subcellularLocation>
        <location evidence="3">Microsome membrane</location>
        <topology evidence="3">Peripheral membrane protein</topology>
    </subcellularLocation>
</comment>
<dbReference type="GO" id="GO:0016705">
    <property type="term" value="F:oxidoreductase activity, acting on paired donors, with incorporation or reduction of molecular oxygen"/>
    <property type="evidence" value="ECO:0007669"/>
    <property type="project" value="InterPro"/>
</dbReference>
<dbReference type="KEGG" id="nlo:107221271"/>
<evidence type="ECO:0000256" key="12">
    <source>
        <dbReference type="RuleBase" id="RU000461"/>
    </source>
</evidence>
<reference evidence="14 15" key="1">
    <citation type="submission" date="2025-04" db="UniProtKB">
        <authorList>
            <consortium name="RefSeq"/>
        </authorList>
    </citation>
    <scope>IDENTIFICATION</scope>
    <source>
        <tissue evidence="16">Thorax and Abdomen</tissue>
        <tissue evidence="14 15">Whole body</tissue>
    </source>
</reference>
<accession>A0A6J0BLX6</accession>
<dbReference type="Pfam" id="PF00067">
    <property type="entry name" value="p450"/>
    <property type="match status" value="1"/>
</dbReference>
<dbReference type="RefSeq" id="XP_015515685.1">
    <property type="nucleotide sequence ID" value="XM_015660199.1"/>
</dbReference>
<evidence type="ECO:0000256" key="4">
    <source>
        <dbReference type="ARBA" id="ARBA00004406"/>
    </source>
</evidence>
<dbReference type="InterPro" id="IPR002403">
    <property type="entry name" value="Cyt_P450_E_grp-IV"/>
</dbReference>
<evidence type="ECO:0000256" key="7">
    <source>
        <dbReference type="ARBA" id="ARBA00022723"/>
    </source>
</evidence>
<evidence type="ECO:0000313" key="16">
    <source>
        <dbReference type="RefSeq" id="XP_046597471.1"/>
    </source>
</evidence>
<comment type="similarity">
    <text evidence="5 12">Belongs to the cytochrome P450 family.</text>
</comment>
<dbReference type="AlphaFoldDB" id="A0A6J0BLX6"/>
<keyword evidence="13" id="KW-1185">Reference proteome</keyword>
<dbReference type="InterPro" id="IPR017972">
    <property type="entry name" value="Cyt_P450_CS"/>
</dbReference>
<keyword evidence="9 11" id="KW-0408">Iron</keyword>
<keyword evidence="7 11" id="KW-0479">Metal-binding</keyword>
<evidence type="ECO:0000313" key="14">
    <source>
        <dbReference type="RefSeq" id="XP_015515685.1"/>
    </source>
</evidence>
<evidence type="ECO:0000256" key="9">
    <source>
        <dbReference type="ARBA" id="ARBA00023004"/>
    </source>
</evidence>
<dbReference type="RefSeq" id="XP_046597471.1">
    <property type="nucleotide sequence ID" value="XM_046741515.1"/>
</dbReference>
<evidence type="ECO:0000256" key="1">
    <source>
        <dbReference type="ARBA" id="ARBA00001971"/>
    </source>
</evidence>
<evidence type="ECO:0000256" key="3">
    <source>
        <dbReference type="ARBA" id="ARBA00004174"/>
    </source>
</evidence>
<dbReference type="PROSITE" id="PS00086">
    <property type="entry name" value="CYTOCHROME_P450"/>
    <property type="match status" value="1"/>
</dbReference>
<gene>
    <name evidence="14 15 16" type="primary">LOC107221271</name>
</gene>
<dbReference type="Gene3D" id="1.10.630.10">
    <property type="entry name" value="Cytochrome P450"/>
    <property type="match status" value="1"/>
</dbReference>
<evidence type="ECO:0000313" key="13">
    <source>
        <dbReference type="Proteomes" id="UP000829291"/>
    </source>
</evidence>
<evidence type="ECO:0000256" key="6">
    <source>
        <dbReference type="ARBA" id="ARBA00022617"/>
    </source>
</evidence>
<keyword evidence="6 11" id="KW-0349">Heme</keyword>
<dbReference type="GO" id="GO:0005789">
    <property type="term" value="C:endoplasmic reticulum membrane"/>
    <property type="evidence" value="ECO:0007669"/>
    <property type="project" value="UniProtKB-SubCell"/>
</dbReference>
<evidence type="ECO:0000256" key="2">
    <source>
        <dbReference type="ARBA" id="ARBA00003690"/>
    </source>
</evidence>
<dbReference type="PANTHER" id="PTHR24279">
    <property type="entry name" value="CYTOCHROME P450"/>
    <property type="match status" value="1"/>
</dbReference>